<gene>
    <name evidence="4" type="ORF">STA1M1_40040</name>
</gene>
<feature type="transmembrane region" description="Helical" evidence="3">
    <location>
        <begin position="169"/>
        <end position="188"/>
    </location>
</feature>
<dbReference type="Gene3D" id="1.10.1760.20">
    <property type="match status" value="1"/>
</dbReference>
<accession>A0ABQ5LYT8</accession>
<keyword evidence="3" id="KW-1133">Transmembrane helix</keyword>
<name>A0ABQ5LYT8_9RHOB</name>
<keyword evidence="2 3" id="KW-0472">Membrane</keyword>
<comment type="subcellular location">
    <subcellularLocation>
        <location evidence="2">Cell membrane</location>
        <topology evidence="2">Multi-pass membrane protein</topology>
    </subcellularLocation>
</comment>
<reference evidence="4" key="1">
    <citation type="journal article" date="2023" name="Int. J. Syst. Evol. Microbiol.">
        <title>Sinisalibacter aestuarii sp. nov., isolated from estuarine sediment of the Arakawa River.</title>
        <authorList>
            <person name="Arafat S.T."/>
            <person name="Hirano S."/>
            <person name="Sato A."/>
            <person name="Takeuchi K."/>
            <person name="Yasuda T."/>
            <person name="Terahara T."/>
            <person name="Hamada M."/>
            <person name="Kobayashi T."/>
        </authorList>
    </citation>
    <scope>NUCLEOTIDE SEQUENCE</scope>
    <source>
        <strain evidence="4">B-399</strain>
    </source>
</reference>
<keyword evidence="3" id="KW-0812">Transmembrane</keyword>
<organism evidence="4 5">
    <name type="scientific">Sinisalibacter aestuarii</name>
    <dbReference type="NCBI Taxonomy" id="2949426"/>
    <lineage>
        <taxon>Bacteria</taxon>
        <taxon>Pseudomonadati</taxon>
        <taxon>Pseudomonadota</taxon>
        <taxon>Alphaproteobacteria</taxon>
        <taxon>Rhodobacterales</taxon>
        <taxon>Roseobacteraceae</taxon>
        <taxon>Sinisalibacter</taxon>
    </lineage>
</organism>
<comment type="caution">
    <text evidence="4">The sequence shown here is derived from an EMBL/GenBank/DDBJ whole genome shotgun (WGS) entry which is preliminary data.</text>
</comment>
<keyword evidence="2" id="KW-1003">Cell membrane</keyword>
<dbReference type="PIRSF" id="PIRSF016661">
    <property type="entry name" value="BioY"/>
    <property type="match status" value="1"/>
</dbReference>
<evidence type="ECO:0000256" key="2">
    <source>
        <dbReference type="PIRNR" id="PIRNR016661"/>
    </source>
</evidence>
<keyword evidence="2" id="KW-0813">Transport</keyword>
<dbReference type="Proteomes" id="UP001144205">
    <property type="component" value="Unassembled WGS sequence"/>
</dbReference>
<sequence length="189" mass="19259">MIPARSPALASRLSTRAALALAGSALLALSARVTVPLWPVEVSLQTFAVLLIASAFGMRLGLATMALYLAEGALGLPVFQGTPEKGLGLAYMAGPTGGYLAGFVVATAIVGWAADRGWGRNPLRIGAAMLAGELALLALGAAWLAVLFGPAQAFAYGVGPFILGDIQKLALAALLAPVALRLLASMHLR</sequence>
<comment type="similarity">
    <text evidence="1 2">Belongs to the BioY family.</text>
</comment>
<evidence type="ECO:0000313" key="4">
    <source>
        <dbReference type="EMBL" id="GKY90135.1"/>
    </source>
</evidence>
<evidence type="ECO:0000256" key="3">
    <source>
        <dbReference type="SAM" id="Phobius"/>
    </source>
</evidence>
<feature type="transmembrane region" description="Helical" evidence="3">
    <location>
        <begin position="134"/>
        <end position="157"/>
    </location>
</feature>
<dbReference type="PANTHER" id="PTHR34295:SF1">
    <property type="entry name" value="BIOTIN TRANSPORTER BIOY"/>
    <property type="match status" value="1"/>
</dbReference>
<dbReference type="EMBL" id="BROH01000018">
    <property type="protein sequence ID" value="GKY90135.1"/>
    <property type="molecule type" value="Genomic_DNA"/>
</dbReference>
<evidence type="ECO:0000313" key="5">
    <source>
        <dbReference type="Proteomes" id="UP001144205"/>
    </source>
</evidence>
<feature type="transmembrane region" description="Helical" evidence="3">
    <location>
        <begin position="47"/>
        <end position="69"/>
    </location>
</feature>
<feature type="transmembrane region" description="Helical" evidence="3">
    <location>
        <begin position="89"/>
        <end position="114"/>
    </location>
</feature>
<evidence type="ECO:0000256" key="1">
    <source>
        <dbReference type="ARBA" id="ARBA00010692"/>
    </source>
</evidence>
<protein>
    <recommendedName>
        <fullName evidence="2">Biotin transporter</fullName>
    </recommendedName>
</protein>
<keyword evidence="5" id="KW-1185">Reference proteome</keyword>
<proteinExistence type="inferred from homology"/>
<dbReference type="Pfam" id="PF02632">
    <property type="entry name" value="BioY"/>
    <property type="match status" value="1"/>
</dbReference>
<dbReference type="InterPro" id="IPR003784">
    <property type="entry name" value="BioY"/>
</dbReference>
<dbReference type="RefSeq" id="WP_307726364.1">
    <property type="nucleotide sequence ID" value="NZ_BROH01000018.1"/>
</dbReference>
<dbReference type="PANTHER" id="PTHR34295">
    <property type="entry name" value="BIOTIN TRANSPORTER BIOY"/>
    <property type="match status" value="1"/>
</dbReference>